<evidence type="ECO:0000256" key="7">
    <source>
        <dbReference type="ARBA" id="ARBA00022801"/>
    </source>
</evidence>
<comment type="cofactor">
    <cofactor evidence="2">
        <name>Mn(2+)</name>
        <dbReference type="ChEBI" id="CHEBI:29035"/>
    </cofactor>
</comment>
<evidence type="ECO:0000256" key="3">
    <source>
        <dbReference type="ARBA" id="ARBA00001941"/>
    </source>
</evidence>
<dbReference type="GO" id="GO:0002953">
    <property type="term" value="F:5'-deoxynucleotidase activity"/>
    <property type="evidence" value="ECO:0007669"/>
    <property type="project" value="UniProtKB-EC"/>
</dbReference>
<dbReference type="EMBL" id="WGGD01000005">
    <property type="protein sequence ID" value="MUN29242.1"/>
    <property type="molecule type" value="Genomic_DNA"/>
</dbReference>
<dbReference type="AlphaFoldDB" id="A0A6A9QW19"/>
<evidence type="ECO:0000256" key="2">
    <source>
        <dbReference type="ARBA" id="ARBA00001936"/>
    </source>
</evidence>
<dbReference type="PANTHER" id="PTHR11845">
    <property type="entry name" value="5'-DEOXYNUCLEOTIDASE HDDC2"/>
    <property type="match status" value="1"/>
</dbReference>
<dbReference type="Gene3D" id="1.10.3210.10">
    <property type="entry name" value="Hypothetical protein af1432"/>
    <property type="match status" value="1"/>
</dbReference>
<dbReference type="InterPro" id="IPR003607">
    <property type="entry name" value="HD/PDEase_dom"/>
</dbReference>
<dbReference type="Pfam" id="PF13023">
    <property type="entry name" value="HD_3"/>
    <property type="match status" value="1"/>
</dbReference>
<comment type="caution">
    <text evidence="9">The sequence shown here is derived from an EMBL/GenBank/DDBJ whole genome shotgun (WGS) entry which is preliminary data.</text>
</comment>
<evidence type="ECO:0000256" key="6">
    <source>
        <dbReference type="ARBA" id="ARBA00022723"/>
    </source>
</evidence>
<evidence type="ECO:0000313" key="10">
    <source>
        <dbReference type="Proteomes" id="UP000470772"/>
    </source>
</evidence>
<sequence length="173" mass="19208">MILQAITSCKNLVRTGWMQSGVPPSSGDTVASHSFEAAILAYYLATELSKRGVKVNPDHASAIALFHDLGESLLGDLPKWASQRINKREAELEAFKEIGVGEDLFAELKNGETMEAKIAKLSDRLSTCIEAKRLIKRGYSVERIVESYMPEIERILNDPNLSLLRETVNEMLS</sequence>
<keyword evidence="7" id="KW-0378">Hydrolase</keyword>
<evidence type="ECO:0000256" key="5">
    <source>
        <dbReference type="ARBA" id="ARBA00012964"/>
    </source>
</evidence>
<dbReference type="SUPFAM" id="SSF109604">
    <property type="entry name" value="HD-domain/PDEase-like"/>
    <property type="match status" value="1"/>
</dbReference>
<accession>A0A6A9QW19</accession>
<dbReference type="GO" id="GO:0046872">
    <property type="term" value="F:metal ion binding"/>
    <property type="evidence" value="ECO:0007669"/>
    <property type="project" value="UniProtKB-KW"/>
</dbReference>
<dbReference type="OrthoDB" id="46088at2157"/>
<dbReference type="CDD" id="cd00077">
    <property type="entry name" value="HDc"/>
    <property type="match status" value="1"/>
</dbReference>
<comment type="subunit">
    <text evidence="4">Homodimer.</text>
</comment>
<reference evidence="9 10" key="1">
    <citation type="submission" date="2019-10" db="EMBL/GenBank/DDBJ databases">
        <title>Sequencing and Assembly of Multiple Reported Metal-Biooxidizing Members of the Extremely Thermoacidophilic Archaeal Family Sulfolobaceae.</title>
        <authorList>
            <person name="Counts J.A."/>
            <person name="Kelly R.M."/>
        </authorList>
    </citation>
    <scope>NUCLEOTIDE SEQUENCE [LARGE SCALE GENOMIC DNA]</scope>
    <source>
        <strain evidence="9 10">DSM 6482</strain>
    </source>
</reference>
<comment type="cofactor">
    <cofactor evidence="3">
        <name>Co(2+)</name>
        <dbReference type="ChEBI" id="CHEBI:48828"/>
    </cofactor>
</comment>
<dbReference type="InterPro" id="IPR039356">
    <property type="entry name" value="YfbR/HDDC2"/>
</dbReference>
<organism evidence="9 10">
    <name type="scientific">Sulfuracidifex metallicus DSM 6482 = JCM 9184</name>
    <dbReference type="NCBI Taxonomy" id="523847"/>
    <lineage>
        <taxon>Archaea</taxon>
        <taxon>Thermoproteota</taxon>
        <taxon>Thermoprotei</taxon>
        <taxon>Sulfolobales</taxon>
        <taxon>Sulfolobaceae</taxon>
        <taxon>Sulfuracidifex</taxon>
    </lineage>
</organism>
<gene>
    <name evidence="9" type="ORF">GC250_07300</name>
</gene>
<dbReference type="InterPro" id="IPR006674">
    <property type="entry name" value="HD_domain"/>
</dbReference>
<evidence type="ECO:0000259" key="8">
    <source>
        <dbReference type="SMART" id="SM00471"/>
    </source>
</evidence>
<dbReference type="SMART" id="SM00471">
    <property type="entry name" value="HDc"/>
    <property type="match status" value="1"/>
</dbReference>
<dbReference type="EC" id="3.1.3.89" evidence="5"/>
<evidence type="ECO:0000256" key="1">
    <source>
        <dbReference type="ARBA" id="ARBA00001638"/>
    </source>
</evidence>
<name>A0A6A9QW19_SULME</name>
<protein>
    <recommendedName>
        <fullName evidence="5">5'-deoxynucleotidase</fullName>
        <ecNumber evidence="5">3.1.3.89</ecNumber>
    </recommendedName>
</protein>
<keyword evidence="10" id="KW-1185">Reference proteome</keyword>
<proteinExistence type="predicted"/>
<comment type="catalytic activity">
    <reaction evidence="1">
        <text>a 2'-deoxyribonucleoside 5'-phosphate + H2O = a 2'-deoxyribonucleoside + phosphate</text>
        <dbReference type="Rhea" id="RHEA:36167"/>
        <dbReference type="ChEBI" id="CHEBI:15377"/>
        <dbReference type="ChEBI" id="CHEBI:18274"/>
        <dbReference type="ChEBI" id="CHEBI:43474"/>
        <dbReference type="ChEBI" id="CHEBI:65317"/>
        <dbReference type="EC" id="3.1.3.89"/>
    </reaction>
</comment>
<evidence type="ECO:0000313" key="9">
    <source>
        <dbReference type="EMBL" id="MUN29242.1"/>
    </source>
</evidence>
<evidence type="ECO:0000256" key="4">
    <source>
        <dbReference type="ARBA" id="ARBA00011738"/>
    </source>
</evidence>
<feature type="domain" description="HD/PDEase" evidence="8">
    <location>
        <begin position="26"/>
        <end position="137"/>
    </location>
</feature>
<dbReference type="PANTHER" id="PTHR11845:SF13">
    <property type="entry name" value="5'-DEOXYNUCLEOTIDASE HDDC2"/>
    <property type="match status" value="1"/>
</dbReference>
<keyword evidence="6" id="KW-0479">Metal-binding</keyword>
<dbReference type="Proteomes" id="UP000470772">
    <property type="component" value="Unassembled WGS sequence"/>
</dbReference>